<keyword evidence="1" id="KW-0472">Membrane</keyword>
<protein>
    <submittedName>
        <fullName evidence="2">Uncharacterized protein</fullName>
    </submittedName>
</protein>
<dbReference type="EMBL" id="LR796487">
    <property type="protein sequence ID" value="CAB4147086.1"/>
    <property type="molecule type" value="Genomic_DNA"/>
</dbReference>
<keyword evidence="1" id="KW-0812">Transmembrane</keyword>
<accession>A0A6J5MPV7</accession>
<keyword evidence="1" id="KW-1133">Transmembrane helix</keyword>
<reference evidence="2" key="1">
    <citation type="submission" date="2020-04" db="EMBL/GenBank/DDBJ databases">
        <authorList>
            <person name="Chiriac C."/>
            <person name="Salcher M."/>
            <person name="Ghai R."/>
            <person name="Kavagutti S V."/>
        </authorList>
    </citation>
    <scope>NUCLEOTIDE SEQUENCE</scope>
</reference>
<feature type="transmembrane region" description="Helical" evidence="1">
    <location>
        <begin position="14"/>
        <end position="31"/>
    </location>
</feature>
<name>A0A6J5MPV7_9CAUD</name>
<evidence type="ECO:0000256" key="1">
    <source>
        <dbReference type="SAM" id="Phobius"/>
    </source>
</evidence>
<gene>
    <name evidence="2" type="ORF">UFOVP432_12</name>
</gene>
<organism evidence="2">
    <name type="scientific">uncultured Caudovirales phage</name>
    <dbReference type="NCBI Taxonomy" id="2100421"/>
    <lineage>
        <taxon>Viruses</taxon>
        <taxon>Duplodnaviria</taxon>
        <taxon>Heunggongvirae</taxon>
        <taxon>Uroviricota</taxon>
        <taxon>Caudoviricetes</taxon>
        <taxon>Peduoviridae</taxon>
        <taxon>Maltschvirus</taxon>
        <taxon>Maltschvirus maltsch</taxon>
    </lineage>
</organism>
<sequence>MKLTTKQKEIIKSYLRSVAAATVTTVLALIADVKPELSILAGALVAPLARYFDPKDKSFGINSK</sequence>
<proteinExistence type="predicted"/>
<evidence type="ECO:0000313" key="2">
    <source>
        <dbReference type="EMBL" id="CAB4147086.1"/>
    </source>
</evidence>